<dbReference type="EMBL" id="KZ678615">
    <property type="protein sequence ID" value="PSR78253.1"/>
    <property type="molecule type" value="Genomic_DNA"/>
</dbReference>
<proteinExistence type="predicted"/>
<accession>A0A2T2ZW51</accession>
<keyword evidence="2" id="KW-1185">Reference proteome</keyword>
<reference evidence="1 2" key="1">
    <citation type="journal article" date="2018" name="Mycol. Prog.">
        <title>Coniella lustricola, a new species from submerged detritus.</title>
        <authorList>
            <person name="Raudabaugh D.B."/>
            <person name="Iturriaga T."/>
            <person name="Carver A."/>
            <person name="Mondo S."/>
            <person name="Pangilinan J."/>
            <person name="Lipzen A."/>
            <person name="He G."/>
            <person name="Amirebrahimi M."/>
            <person name="Grigoriev I.V."/>
            <person name="Miller A.N."/>
        </authorList>
    </citation>
    <scope>NUCLEOTIDE SEQUENCE [LARGE SCALE GENOMIC DNA]</scope>
    <source>
        <strain evidence="1 2">B22-T-1</strain>
    </source>
</reference>
<sequence>MPGDKTNAVDETSQMLRRLYRTLQHLDDMGFMPRWEHRLSKVQGHSSAMMSAQARQCHAVTLADEMADRCGETGFKCLRVVFALAQSLFLRTQPCWCCWCLLLSLAAVVARGPGSPGCLSTVKLVLVPCRSPAHCPRIHADMDSEAHGQVLRKYRLRSRSSSSSSYLAPTAAQWEPVSCSSMSVAP</sequence>
<protein>
    <submittedName>
        <fullName evidence="1">Uncharacterized protein</fullName>
    </submittedName>
</protein>
<dbReference type="InParanoid" id="A0A2T2ZW51"/>
<evidence type="ECO:0000313" key="2">
    <source>
        <dbReference type="Proteomes" id="UP000241462"/>
    </source>
</evidence>
<dbReference type="Proteomes" id="UP000241462">
    <property type="component" value="Unassembled WGS sequence"/>
</dbReference>
<organism evidence="1 2">
    <name type="scientific">Coniella lustricola</name>
    <dbReference type="NCBI Taxonomy" id="2025994"/>
    <lineage>
        <taxon>Eukaryota</taxon>
        <taxon>Fungi</taxon>
        <taxon>Dikarya</taxon>
        <taxon>Ascomycota</taxon>
        <taxon>Pezizomycotina</taxon>
        <taxon>Sordariomycetes</taxon>
        <taxon>Sordariomycetidae</taxon>
        <taxon>Diaporthales</taxon>
        <taxon>Schizoparmaceae</taxon>
        <taxon>Coniella</taxon>
    </lineage>
</organism>
<gene>
    <name evidence="1" type="ORF">BD289DRAFT_128115</name>
</gene>
<dbReference type="AlphaFoldDB" id="A0A2T2ZW51"/>
<name>A0A2T2ZW51_9PEZI</name>
<evidence type="ECO:0000313" key="1">
    <source>
        <dbReference type="EMBL" id="PSR78253.1"/>
    </source>
</evidence>